<proteinExistence type="predicted"/>
<name>N9N5J6_9GAMM</name>
<dbReference type="eggNOG" id="ENOG503394E">
    <property type="taxonomic scope" value="Bacteria"/>
</dbReference>
<dbReference type="AlphaFoldDB" id="N9N5J6"/>
<dbReference type="Proteomes" id="UP000013248">
    <property type="component" value="Unassembled WGS sequence"/>
</dbReference>
<gene>
    <name evidence="1" type="ORF">F900_01895</name>
</gene>
<dbReference type="EMBL" id="APRP01000018">
    <property type="protein sequence ID" value="ENX00911.1"/>
    <property type="molecule type" value="Genomic_DNA"/>
</dbReference>
<dbReference type="HOGENOM" id="CLU_126938_0_0_6"/>
<accession>N9N5J6</accession>
<reference evidence="1 2" key="1">
    <citation type="submission" date="2013-02" db="EMBL/GenBank/DDBJ databases">
        <title>The Genome Sequence of Acinetobacter sp. ANC 3862.</title>
        <authorList>
            <consortium name="The Broad Institute Genome Sequencing Platform"/>
            <consortium name="The Broad Institute Genome Sequencing Center for Infectious Disease"/>
            <person name="Cerqueira G."/>
            <person name="Feldgarden M."/>
            <person name="Courvalin P."/>
            <person name="Perichon B."/>
            <person name="Grillot-Courvalin C."/>
            <person name="Clermont D."/>
            <person name="Rocha E."/>
            <person name="Yoon E.-J."/>
            <person name="Nemec A."/>
            <person name="Walker B."/>
            <person name="Young S.K."/>
            <person name="Zeng Q."/>
            <person name="Gargeya S."/>
            <person name="Fitzgerald M."/>
            <person name="Haas B."/>
            <person name="Abouelleil A."/>
            <person name="Alvarado L."/>
            <person name="Arachchi H.M."/>
            <person name="Berlin A.M."/>
            <person name="Chapman S.B."/>
            <person name="Dewar J."/>
            <person name="Goldberg J."/>
            <person name="Griggs A."/>
            <person name="Gujja S."/>
            <person name="Hansen M."/>
            <person name="Howarth C."/>
            <person name="Imamovic A."/>
            <person name="Larimer J."/>
            <person name="McCowan C."/>
            <person name="Murphy C."/>
            <person name="Neiman D."/>
            <person name="Pearson M."/>
            <person name="Priest M."/>
            <person name="Roberts A."/>
            <person name="Saif S."/>
            <person name="Shea T."/>
            <person name="Sisk P."/>
            <person name="Sykes S."/>
            <person name="Wortman J."/>
            <person name="Nusbaum C."/>
            <person name="Birren B."/>
        </authorList>
    </citation>
    <scope>NUCLEOTIDE SEQUENCE [LARGE SCALE GENOMIC DNA]</scope>
    <source>
        <strain evidence="1 2">ANC 3862</strain>
    </source>
</reference>
<dbReference type="PATRIC" id="fig|1217705.3.peg.1843"/>
<evidence type="ECO:0000313" key="1">
    <source>
        <dbReference type="EMBL" id="ENX00911.1"/>
    </source>
</evidence>
<dbReference type="STRING" id="1217705.F900_01895"/>
<protein>
    <submittedName>
        <fullName evidence="1">Uncharacterized protein</fullName>
    </submittedName>
</protein>
<organism evidence="1 2">
    <name type="scientific">Acinetobacter modestus</name>
    <dbReference type="NCBI Taxonomy" id="1776740"/>
    <lineage>
        <taxon>Bacteria</taxon>
        <taxon>Pseudomonadati</taxon>
        <taxon>Pseudomonadota</taxon>
        <taxon>Gammaproteobacteria</taxon>
        <taxon>Moraxellales</taxon>
        <taxon>Moraxellaceae</taxon>
        <taxon>Acinetobacter</taxon>
    </lineage>
</organism>
<sequence>MKKKNIENKVLVKCSHGYDVACLFCGFGQDEKGNRIYHANYNPEQIIIGIDPDLEKSGVAVKWVDALSLNNLTFVELKDLIERDQSIIKKVVVEAGWLNEKANFHNRPNQSKTAGERIAKNVGENHAVGKLIVQLIESMGIPVQQLKPIRSKLTSKDFNRITGWNKSSNQEQRDAAMLIWGM</sequence>
<comment type="caution">
    <text evidence="1">The sequence shown here is derived from an EMBL/GenBank/DDBJ whole genome shotgun (WGS) entry which is preliminary data.</text>
</comment>
<evidence type="ECO:0000313" key="2">
    <source>
        <dbReference type="Proteomes" id="UP000013248"/>
    </source>
</evidence>